<dbReference type="Proteomes" id="UP000001351">
    <property type="component" value="Chromosome"/>
</dbReference>
<dbReference type="KEGG" id="sur:STAUR_0015"/>
<evidence type="ECO:0000313" key="3">
    <source>
        <dbReference type="Proteomes" id="UP000001351"/>
    </source>
</evidence>
<keyword evidence="1" id="KW-0812">Transmembrane</keyword>
<reference evidence="2 3" key="1">
    <citation type="journal article" date="2011" name="Mol. Biol. Evol.">
        <title>Comparative genomic analysis of fruiting body formation in Myxococcales.</title>
        <authorList>
            <person name="Huntley S."/>
            <person name="Hamann N."/>
            <person name="Wegener-Feldbrugge S."/>
            <person name="Treuner-Lange A."/>
            <person name="Kube M."/>
            <person name="Reinhardt R."/>
            <person name="Klages S."/>
            <person name="Muller R."/>
            <person name="Ronning C.M."/>
            <person name="Nierman W.C."/>
            <person name="Sogaard-Andersen L."/>
        </authorList>
    </citation>
    <scope>NUCLEOTIDE SEQUENCE [LARGE SCALE GENOMIC DNA]</scope>
    <source>
        <strain evidence="2 3">DW4/3-1</strain>
    </source>
</reference>
<protein>
    <submittedName>
        <fullName evidence="2">Uncharacterized protein</fullName>
    </submittedName>
</protein>
<gene>
    <name evidence="2" type="ordered locus">STAUR_0015</name>
</gene>
<sequence length="304" mass="32789">MPQVRRVSWRTLLRVCAGVLLPLPLVLLLGSLLYPEVRSETLAGRPISPHLDNEQRSRRMTYGRTCILSSDCEPPLGCLFEARTGYAHCMDSQCTTDAQCPEGQSCQTLATEGAGPWVRFCVPLGVRQEGEKCVAAASNQENACAPGLLCGGREGWCSRPCNVGTADCPEGFFCADTLPGPVCLPTCEARECPSDQTCIQFDEGASVCAHVYGPNCQQSPCPEGSQCRVHPEPPHPGKVWMACVARCGGHAPPCGAGLICDGWHCVQPCDPQGPEVCGEGYSCGRRTESRPFSCQPDDWREWAL</sequence>
<keyword evidence="1" id="KW-1133">Transmembrane helix</keyword>
<keyword evidence="3" id="KW-1185">Reference proteome</keyword>
<organism evidence="2 3">
    <name type="scientific">Stigmatella aurantiaca (strain DW4/3-1)</name>
    <dbReference type="NCBI Taxonomy" id="378806"/>
    <lineage>
        <taxon>Bacteria</taxon>
        <taxon>Pseudomonadati</taxon>
        <taxon>Myxococcota</taxon>
        <taxon>Myxococcia</taxon>
        <taxon>Myxococcales</taxon>
        <taxon>Cystobacterineae</taxon>
        <taxon>Archangiaceae</taxon>
        <taxon>Stigmatella</taxon>
    </lineage>
</organism>
<keyword evidence="1" id="KW-0472">Membrane</keyword>
<evidence type="ECO:0000256" key="1">
    <source>
        <dbReference type="SAM" id="Phobius"/>
    </source>
</evidence>
<dbReference type="HOGENOM" id="CLU_962818_0_0_7"/>
<evidence type="ECO:0000313" key="2">
    <source>
        <dbReference type="EMBL" id="ADO67824.1"/>
    </source>
</evidence>
<name>E3FHE7_STIAD</name>
<dbReference type="AlphaFoldDB" id="E3FHE7"/>
<proteinExistence type="predicted"/>
<accession>E3FHE7</accession>
<feature type="transmembrane region" description="Helical" evidence="1">
    <location>
        <begin position="12"/>
        <end position="34"/>
    </location>
</feature>
<dbReference type="EMBL" id="CP002271">
    <property type="protein sequence ID" value="ADO67824.1"/>
    <property type="molecule type" value="Genomic_DNA"/>
</dbReference>